<dbReference type="InterPro" id="IPR050628">
    <property type="entry name" value="SNF2_RAD54_helicase_TF"/>
</dbReference>
<dbReference type="SUPFAM" id="SSF52540">
    <property type="entry name" value="P-loop containing nucleoside triphosphate hydrolases"/>
    <property type="match status" value="1"/>
</dbReference>
<dbReference type="InterPro" id="IPR001650">
    <property type="entry name" value="Helicase_C-like"/>
</dbReference>
<gene>
    <name evidence="5" type="ORF">ABVK25_003702</name>
</gene>
<keyword evidence="2" id="KW-0378">Hydrolase</keyword>
<evidence type="ECO:0000256" key="3">
    <source>
        <dbReference type="ARBA" id="ARBA00022840"/>
    </source>
</evidence>
<keyword evidence="1" id="KW-0547">Nucleotide-binding</keyword>
<sequence>MNVLLMTTGTGAVGLNLSVADRVYIVERQWNPSVEEQAIARVYRLGQTRPVTIVRLIMEGTIEEPIRNLQTKKLKLEELTLRKETKEEHTLALPLTVLGSS</sequence>
<evidence type="ECO:0000256" key="2">
    <source>
        <dbReference type="ARBA" id="ARBA00022801"/>
    </source>
</evidence>
<dbReference type="InterPro" id="IPR049730">
    <property type="entry name" value="SNF2/RAD54-like_C"/>
</dbReference>
<dbReference type="Proteomes" id="UP001590951">
    <property type="component" value="Unassembled WGS sequence"/>
</dbReference>
<keyword evidence="6" id="KW-1185">Reference proteome</keyword>
<evidence type="ECO:0000259" key="4">
    <source>
        <dbReference type="Pfam" id="PF00271"/>
    </source>
</evidence>
<reference evidence="5 6" key="1">
    <citation type="submission" date="2024-09" db="EMBL/GenBank/DDBJ databases">
        <title>Rethinking Asexuality: The Enigmatic Case of Functional Sexual Genes in Lepraria (Stereocaulaceae).</title>
        <authorList>
            <person name="Doellman M."/>
            <person name="Sun Y."/>
            <person name="Barcenas-Pena A."/>
            <person name="Lumbsch H.T."/>
            <person name="Grewe F."/>
        </authorList>
    </citation>
    <scope>NUCLEOTIDE SEQUENCE [LARGE SCALE GENOMIC DNA]</scope>
    <source>
        <strain evidence="5 6">Grewe 0041</strain>
    </source>
</reference>
<evidence type="ECO:0000313" key="5">
    <source>
        <dbReference type="EMBL" id="KAL2056059.1"/>
    </source>
</evidence>
<dbReference type="PANTHER" id="PTHR45626:SF52">
    <property type="entry name" value="SINGLE-STRANDED DNA-DEPENDENT ATPASE (EUROFUNG)"/>
    <property type="match status" value="1"/>
</dbReference>
<keyword evidence="3" id="KW-0067">ATP-binding</keyword>
<dbReference type="Pfam" id="PF00271">
    <property type="entry name" value="Helicase_C"/>
    <property type="match status" value="1"/>
</dbReference>
<comment type="caution">
    <text evidence="5">The sequence shown here is derived from an EMBL/GenBank/DDBJ whole genome shotgun (WGS) entry which is preliminary data.</text>
</comment>
<organism evidence="5 6">
    <name type="scientific">Lepraria finkii</name>
    <dbReference type="NCBI Taxonomy" id="1340010"/>
    <lineage>
        <taxon>Eukaryota</taxon>
        <taxon>Fungi</taxon>
        <taxon>Dikarya</taxon>
        <taxon>Ascomycota</taxon>
        <taxon>Pezizomycotina</taxon>
        <taxon>Lecanoromycetes</taxon>
        <taxon>OSLEUM clade</taxon>
        <taxon>Lecanoromycetidae</taxon>
        <taxon>Lecanorales</taxon>
        <taxon>Lecanorineae</taxon>
        <taxon>Stereocaulaceae</taxon>
        <taxon>Lepraria</taxon>
    </lineage>
</organism>
<feature type="domain" description="Helicase C-terminal" evidence="4">
    <location>
        <begin position="4"/>
        <end position="46"/>
    </location>
</feature>
<dbReference type="InterPro" id="IPR027417">
    <property type="entry name" value="P-loop_NTPase"/>
</dbReference>
<dbReference type="Gene3D" id="3.40.50.300">
    <property type="entry name" value="P-loop containing nucleotide triphosphate hydrolases"/>
    <property type="match status" value="1"/>
</dbReference>
<name>A0ABR4BGZ2_9LECA</name>
<protein>
    <recommendedName>
        <fullName evidence="4">Helicase C-terminal domain-containing protein</fullName>
    </recommendedName>
</protein>
<accession>A0ABR4BGZ2</accession>
<dbReference type="CDD" id="cd18793">
    <property type="entry name" value="SF2_C_SNF"/>
    <property type="match status" value="1"/>
</dbReference>
<evidence type="ECO:0000313" key="6">
    <source>
        <dbReference type="Proteomes" id="UP001590951"/>
    </source>
</evidence>
<dbReference type="PANTHER" id="PTHR45626">
    <property type="entry name" value="TRANSCRIPTION TERMINATION FACTOR 2-RELATED"/>
    <property type="match status" value="1"/>
</dbReference>
<proteinExistence type="predicted"/>
<evidence type="ECO:0000256" key="1">
    <source>
        <dbReference type="ARBA" id="ARBA00022741"/>
    </source>
</evidence>
<dbReference type="EMBL" id="JBHFEH010000009">
    <property type="protein sequence ID" value="KAL2056059.1"/>
    <property type="molecule type" value="Genomic_DNA"/>
</dbReference>